<feature type="non-terminal residue" evidence="2">
    <location>
        <position position="154"/>
    </location>
</feature>
<evidence type="ECO:0000256" key="1">
    <source>
        <dbReference type="SAM" id="MobiDB-lite"/>
    </source>
</evidence>
<gene>
    <name evidence="2" type="ORF">AVDCRST_MAG64-3357</name>
</gene>
<name>A0A6J4PYB8_9BACT</name>
<dbReference type="EMBL" id="CADCUQ010000775">
    <property type="protein sequence ID" value="CAA9429148.1"/>
    <property type="molecule type" value="Genomic_DNA"/>
</dbReference>
<reference evidence="2" key="1">
    <citation type="submission" date="2020-02" db="EMBL/GenBank/DDBJ databases">
        <authorList>
            <person name="Meier V. D."/>
        </authorList>
    </citation>
    <scope>NUCLEOTIDE SEQUENCE</scope>
    <source>
        <strain evidence="2">AVDCRST_MAG64</strain>
    </source>
</reference>
<evidence type="ECO:0000313" key="2">
    <source>
        <dbReference type="EMBL" id="CAA9429148.1"/>
    </source>
</evidence>
<feature type="compositionally biased region" description="Basic residues" evidence="1">
    <location>
        <begin position="35"/>
        <end position="48"/>
    </location>
</feature>
<protein>
    <submittedName>
        <fullName evidence="2">Thioredoxin</fullName>
    </submittedName>
</protein>
<feature type="compositionally biased region" description="Basic and acidic residues" evidence="1">
    <location>
        <begin position="1"/>
        <end position="19"/>
    </location>
</feature>
<accession>A0A6J4PYB8</accession>
<sequence>DDRELPEVRDEEPGGRVEAGRQAGLRPVQAVPGKRAGRRRAGRGRRRSPAGVDRRQFRAGAARRGRPAGAGGRVGDVVPALPGDRADDRPARRRVGRPLGGGQARRRRQPGDGPALPDREHPDAAHLQWRQARRANGRRAAEARDPGPAAEPRV</sequence>
<organism evidence="2">
    <name type="scientific">uncultured Phycisphaerae bacterium</name>
    <dbReference type="NCBI Taxonomy" id="904963"/>
    <lineage>
        <taxon>Bacteria</taxon>
        <taxon>Pseudomonadati</taxon>
        <taxon>Planctomycetota</taxon>
        <taxon>Phycisphaerae</taxon>
        <taxon>environmental samples</taxon>
    </lineage>
</organism>
<feature type="non-terminal residue" evidence="2">
    <location>
        <position position="1"/>
    </location>
</feature>
<feature type="region of interest" description="Disordered" evidence="1">
    <location>
        <begin position="1"/>
        <end position="154"/>
    </location>
</feature>
<dbReference type="AlphaFoldDB" id="A0A6J4PYB8"/>
<proteinExistence type="predicted"/>